<keyword evidence="4" id="KW-0548">Nucleotidyltransferase</keyword>
<dbReference type="Pfam" id="PF13975">
    <property type="entry name" value="gag-asp_proteas"/>
    <property type="match status" value="1"/>
</dbReference>
<dbReference type="InterPro" id="IPR021109">
    <property type="entry name" value="Peptidase_aspartic_dom_sf"/>
</dbReference>
<evidence type="ECO:0000259" key="10">
    <source>
        <dbReference type="PROSITE" id="PS50013"/>
    </source>
</evidence>
<evidence type="ECO:0000256" key="9">
    <source>
        <dbReference type="SAM" id="MobiDB-lite"/>
    </source>
</evidence>
<dbReference type="InterPro" id="IPR000953">
    <property type="entry name" value="Chromo/chromo_shadow_dom"/>
</dbReference>
<dbReference type="Pfam" id="PF00385">
    <property type="entry name" value="Chromo"/>
    <property type="match status" value="1"/>
</dbReference>
<dbReference type="GO" id="GO:0005634">
    <property type="term" value="C:nucleus"/>
    <property type="evidence" value="ECO:0007669"/>
    <property type="project" value="UniProtKB-SubCell"/>
</dbReference>
<accession>A0ABD0RM49</accession>
<dbReference type="FunFam" id="3.30.420.10:FF:000032">
    <property type="entry name" value="Retrovirus-related Pol polyprotein from transposon 297-like Protein"/>
    <property type="match status" value="1"/>
</dbReference>
<reference evidence="12 13" key="1">
    <citation type="submission" date="2024-05" db="EMBL/GenBank/DDBJ databases">
        <title>Genome sequencing and assembly of Indian major carp, Cirrhinus mrigala (Hamilton, 1822).</title>
        <authorList>
            <person name="Mohindra V."/>
            <person name="Chowdhury L.M."/>
            <person name="Lal K."/>
            <person name="Jena J.K."/>
        </authorList>
    </citation>
    <scope>NUCLEOTIDE SEQUENCE [LARGE SCALE GENOMIC DNA]</scope>
    <source>
        <strain evidence="12">CM1030</strain>
        <tissue evidence="12">Blood</tissue>
    </source>
</reference>
<feature type="region of interest" description="Disordered" evidence="9">
    <location>
        <begin position="1"/>
        <end position="27"/>
    </location>
</feature>
<dbReference type="SUPFAM" id="SSF53098">
    <property type="entry name" value="Ribonuclease H-like"/>
    <property type="match status" value="1"/>
</dbReference>
<name>A0ABD0RM49_CIRMR</name>
<dbReference type="InterPro" id="IPR005162">
    <property type="entry name" value="Retrotrans_gag_dom"/>
</dbReference>
<dbReference type="SUPFAM" id="SSF56672">
    <property type="entry name" value="DNA/RNA polymerases"/>
    <property type="match status" value="1"/>
</dbReference>
<dbReference type="PROSITE" id="PS50994">
    <property type="entry name" value="INTEGRASE"/>
    <property type="match status" value="1"/>
</dbReference>
<dbReference type="InterPro" id="IPR050951">
    <property type="entry name" value="Retrovirus_Pol_polyprotein"/>
</dbReference>
<dbReference type="InterPro" id="IPR023780">
    <property type="entry name" value="Chromo_domain"/>
</dbReference>
<dbReference type="InterPro" id="IPR043502">
    <property type="entry name" value="DNA/RNA_pol_sf"/>
</dbReference>
<proteinExistence type="inferred from homology"/>
<comment type="similarity">
    <text evidence="2">Belongs to the beta type-B retroviral polymerase family. HERV class-II K(HML-2) pol subfamily.</text>
</comment>
<evidence type="ECO:0000256" key="3">
    <source>
        <dbReference type="ARBA" id="ARBA00022679"/>
    </source>
</evidence>
<keyword evidence="8" id="KW-0695">RNA-directed DNA polymerase</keyword>
<dbReference type="InterPro" id="IPR043128">
    <property type="entry name" value="Rev_trsase/Diguanyl_cyclase"/>
</dbReference>
<keyword evidence="13" id="KW-1185">Reference proteome</keyword>
<evidence type="ECO:0000256" key="1">
    <source>
        <dbReference type="ARBA" id="ARBA00004123"/>
    </source>
</evidence>
<keyword evidence="5" id="KW-0540">Nuclease</keyword>
<dbReference type="Gene3D" id="3.30.420.10">
    <property type="entry name" value="Ribonuclease H-like superfamily/Ribonuclease H"/>
    <property type="match status" value="1"/>
</dbReference>
<feature type="non-terminal residue" evidence="12">
    <location>
        <position position="1"/>
    </location>
</feature>
<dbReference type="InterPro" id="IPR012337">
    <property type="entry name" value="RNaseH-like_sf"/>
</dbReference>
<comment type="subcellular location">
    <subcellularLocation>
        <location evidence="1">Nucleus</location>
    </subcellularLocation>
</comment>
<evidence type="ECO:0000313" key="12">
    <source>
        <dbReference type="EMBL" id="KAL0199607.1"/>
    </source>
</evidence>
<dbReference type="SUPFAM" id="SSF54160">
    <property type="entry name" value="Chromo domain-like"/>
    <property type="match status" value="1"/>
</dbReference>
<dbReference type="Pfam" id="PF00078">
    <property type="entry name" value="RVT_1"/>
    <property type="match status" value="1"/>
</dbReference>
<dbReference type="Gene3D" id="3.10.10.10">
    <property type="entry name" value="HIV Type 1 Reverse Transcriptase, subunit A, domain 1"/>
    <property type="match status" value="1"/>
</dbReference>
<dbReference type="InterPro" id="IPR000477">
    <property type="entry name" value="RT_dom"/>
</dbReference>
<gene>
    <name evidence="12" type="ORF">M9458_002794</name>
</gene>
<dbReference type="PROSITE" id="PS50013">
    <property type="entry name" value="CHROMO_2"/>
    <property type="match status" value="1"/>
</dbReference>
<sequence length="1313" mass="147465">GGMEGQVRAEEVGLDRGAGTDSEALEDLGHGTVADSEALEGLDLGSVADSGTLEGQGLGVVADNGTLEDLGRGTMADMPAAFVGEAAECSGFLLQVNLFIRMQPQQFTSENAKVAFLISLLTGKALQWAKAIWNSDNPIIHSYEQFTSHFSKVFSTTTDHLSTSDQLFRLQQGNSTIHQYTLHFRTLAAASGWNETALLSAYRQGLNPQIRSAMALYDDSIGLETFLQRTARVSQRLAACQPTITAPQPASVVACTPVPEPMQVDSSRLSRFERNRRMMNGLCLYCGNSGRLLRTCPIRPPRSVVSTLSTEVETASLTLIPVTLHTSKTSLCVSALVDSGSSGNFISQACLEKLKLQRCLHQHTLAIKTMQGKPLGRGRIKFSSPVITLQVGLFHTEELRFLLLEGSTVSVILGRPWLQLHHPELSWDPCDIIRWSKHCHTNCLVNLPTSTVAPVFLSSTRIESPEPACTPEIPAEYMSFQDVFKQAATQLPPHRPWDCAIDLLPGAQLPKGRVYPLSIPERQAMEEYIKEASQQGFIQPSTSPAASSCCFVGKKDGGLHPCIDYRQLNSQIIQQPYPLPLVPAALEELCGAQVFTKLDLRSAYNLVREGDEWKTAFVTPTGHYEYRVMPYGLSISPSVFQTFMNEVFRDTSSSVSTSSWRIQFLGYVISAEGVQMDQGKVTAIQNWPQPTTIKELQRFLGFSNFYRRFIQNYSSITAPLTSLLKGKPRTITWNPAAHEAFQQLKKIFSTAPLLCHPDPHRPFTVEVDASTTGQSVSLLSSIPVHITPVSCLRRSKIDVGNRELLAIKLALEEWRHWLEGSTHPFTIITDHKNLQYLREARRLNPRQARWALFFTRFNFITYRPGSKNTVADALSRQYSPDLPTEPETILSSDLIVSPIQWELDLDIQNATLQEPALPDCPEGKIYVPQHLRLSLLGTAPKSPGSGHPGSQRTHSLLHMRRDTISYPQANWPWSHLGVDFVTDLPAAEGNTCILVAVDRFSKMCKFVPLKGLPTAMETAELLFQHLFRHFGLPEESVSDRGPQFISHVWKAAFKLLGVSVNLSSGYYPQTNGQTERKIQELGRYLWSYCHEDQHSWDQFLLWAEYAQNSLRQDTTGMTPFQCILGYQPPLFPWTEEPSNVPAVDYWFRESERVWDSAHHHLQRAVRQHKHFADIRRRPAPNYQPGEQVWLSTRDLRLRLPCRKLSPRYIGPFTILRRINDVTVQLQLPPRYRIHPTFHVSLLKLFHPSATEHLGAEVEPPPPEVLDTPSIYTVHEILDSRRRGGHLEYLVDWEGYGPEERSWVARDDILDPSL</sequence>
<dbReference type="Gene3D" id="2.40.50.40">
    <property type="match status" value="1"/>
</dbReference>
<dbReference type="InterPro" id="IPR016197">
    <property type="entry name" value="Chromo-like_dom_sf"/>
</dbReference>
<dbReference type="Pfam" id="PF00665">
    <property type="entry name" value="rve"/>
    <property type="match status" value="1"/>
</dbReference>
<dbReference type="Gene3D" id="3.30.70.270">
    <property type="match status" value="2"/>
</dbReference>
<feature type="domain" description="Chromo" evidence="10">
    <location>
        <begin position="1271"/>
        <end position="1313"/>
    </location>
</feature>
<dbReference type="EMBL" id="JAMKFB020000002">
    <property type="protein sequence ID" value="KAL0199607.1"/>
    <property type="molecule type" value="Genomic_DNA"/>
</dbReference>
<dbReference type="Pfam" id="PF24626">
    <property type="entry name" value="SH3_Tf2-1"/>
    <property type="match status" value="1"/>
</dbReference>
<comment type="caution">
    <text evidence="12">The sequence shown here is derived from an EMBL/GenBank/DDBJ whole genome shotgun (WGS) entry which is preliminary data.</text>
</comment>
<evidence type="ECO:0000256" key="4">
    <source>
        <dbReference type="ARBA" id="ARBA00022695"/>
    </source>
</evidence>
<dbReference type="InterPro" id="IPR041373">
    <property type="entry name" value="RT_RNaseH"/>
</dbReference>
<feature type="domain" description="Integrase catalytic" evidence="11">
    <location>
        <begin position="968"/>
        <end position="1127"/>
    </location>
</feature>
<evidence type="ECO:0000256" key="8">
    <source>
        <dbReference type="ARBA" id="ARBA00022918"/>
    </source>
</evidence>
<protein>
    <recommendedName>
        <fullName evidence="14">Reverse transcriptase</fullName>
    </recommendedName>
</protein>
<dbReference type="Proteomes" id="UP001529510">
    <property type="component" value="Unassembled WGS sequence"/>
</dbReference>
<dbReference type="InterPro" id="IPR036397">
    <property type="entry name" value="RNaseH_sf"/>
</dbReference>
<dbReference type="InterPro" id="IPR001584">
    <property type="entry name" value="Integrase_cat-core"/>
</dbReference>
<keyword evidence="7" id="KW-0378">Hydrolase</keyword>
<dbReference type="CDD" id="cd01647">
    <property type="entry name" value="RT_LTR"/>
    <property type="match status" value="1"/>
</dbReference>
<dbReference type="SUPFAM" id="SSF50630">
    <property type="entry name" value="Acid proteases"/>
    <property type="match status" value="1"/>
</dbReference>
<organism evidence="12 13">
    <name type="scientific">Cirrhinus mrigala</name>
    <name type="common">Mrigala</name>
    <dbReference type="NCBI Taxonomy" id="683832"/>
    <lineage>
        <taxon>Eukaryota</taxon>
        <taxon>Metazoa</taxon>
        <taxon>Chordata</taxon>
        <taxon>Craniata</taxon>
        <taxon>Vertebrata</taxon>
        <taxon>Euteleostomi</taxon>
        <taxon>Actinopterygii</taxon>
        <taxon>Neopterygii</taxon>
        <taxon>Teleostei</taxon>
        <taxon>Ostariophysi</taxon>
        <taxon>Cypriniformes</taxon>
        <taxon>Cyprinidae</taxon>
        <taxon>Labeoninae</taxon>
        <taxon>Labeonini</taxon>
        <taxon>Cirrhinus</taxon>
    </lineage>
</organism>
<evidence type="ECO:0000259" key="11">
    <source>
        <dbReference type="PROSITE" id="PS50994"/>
    </source>
</evidence>
<dbReference type="Gene3D" id="2.40.70.10">
    <property type="entry name" value="Acid Proteases"/>
    <property type="match status" value="1"/>
</dbReference>
<dbReference type="CDD" id="cd09274">
    <property type="entry name" value="RNase_HI_RT_Ty3"/>
    <property type="match status" value="1"/>
</dbReference>
<keyword evidence="6" id="KW-0255">Endonuclease</keyword>
<dbReference type="PANTHER" id="PTHR37984">
    <property type="entry name" value="PROTEIN CBG26694"/>
    <property type="match status" value="1"/>
</dbReference>
<evidence type="ECO:0008006" key="14">
    <source>
        <dbReference type="Google" id="ProtNLM"/>
    </source>
</evidence>
<dbReference type="CDD" id="cd00303">
    <property type="entry name" value="retropepsin_like"/>
    <property type="match status" value="1"/>
</dbReference>
<dbReference type="GO" id="GO:0004519">
    <property type="term" value="F:endonuclease activity"/>
    <property type="evidence" value="ECO:0007669"/>
    <property type="project" value="UniProtKB-KW"/>
</dbReference>
<evidence type="ECO:0000256" key="5">
    <source>
        <dbReference type="ARBA" id="ARBA00022722"/>
    </source>
</evidence>
<keyword evidence="3" id="KW-0808">Transferase</keyword>
<dbReference type="PANTHER" id="PTHR37984:SF5">
    <property type="entry name" value="PROTEIN NYNRIN-LIKE"/>
    <property type="match status" value="1"/>
</dbReference>
<dbReference type="Pfam" id="PF03732">
    <property type="entry name" value="Retrotrans_gag"/>
    <property type="match status" value="1"/>
</dbReference>
<evidence type="ECO:0000256" key="2">
    <source>
        <dbReference type="ARBA" id="ARBA00010879"/>
    </source>
</evidence>
<evidence type="ECO:0000256" key="6">
    <source>
        <dbReference type="ARBA" id="ARBA00022759"/>
    </source>
</evidence>
<dbReference type="GO" id="GO:0003964">
    <property type="term" value="F:RNA-directed DNA polymerase activity"/>
    <property type="evidence" value="ECO:0007669"/>
    <property type="project" value="UniProtKB-KW"/>
</dbReference>
<dbReference type="Pfam" id="PF17917">
    <property type="entry name" value="RT_RNaseH"/>
    <property type="match status" value="1"/>
</dbReference>
<evidence type="ECO:0000313" key="13">
    <source>
        <dbReference type="Proteomes" id="UP001529510"/>
    </source>
</evidence>
<dbReference type="InterPro" id="IPR056924">
    <property type="entry name" value="SH3_Tf2-1"/>
</dbReference>
<feature type="non-terminal residue" evidence="12">
    <location>
        <position position="1313"/>
    </location>
</feature>
<evidence type="ECO:0000256" key="7">
    <source>
        <dbReference type="ARBA" id="ARBA00022801"/>
    </source>
</evidence>
<dbReference type="FunFam" id="3.30.70.270:FF:000020">
    <property type="entry name" value="Transposon Tf2-6 polyprotein-like Protein"/>
    <property type="match status" value="1"/>
</dbReference>
<dbReference type="GO" id="GO:0016787">
    <property type="term" value="F:hydrolase activity"/>
    <property type="evidence" value="ECO:0007669"/>
    <property type="project" value="UniProtKB-KW"/>
</dbReference>